<evidence type="ECO:0000313" key="3">
    <source>
        <dbReference type="Proteomes" id="UP000266633"/>
    </source>
</evidence>
<dbReference type="NCBIfam" id="TIGR01641">
    <property type="entry name" value="phageSPP1_gp7"/>
    <property type="match status" value="1"/>
</dbReference>
<protein>
    <submittedName>
        <fullName evidence="2">Phage head morphogenesis protein</fullName>
    </submittedName>
</protein>
<proteinExistence type="predicted"/>
<dbReference type="RefSeq" id="WP_024107982.1">
    <property type="nucleotide sequence ID" value="NZ_CP031560.1"/>
</dbReference>
<gene>
    <name evidence="2" type="ORF">D5077_16695</name>
</gene>
<sequence length="442" mass="49071">MPTNSVDLAYAIGLKPEEAIRYFESKGYAIGFNWHDVEARTHATAFTVAGILKQDVLEDIRGGLNQALTNGETLEQFRRRLTPVLEQKGWLGRGLKADEDGVLEGKKLTPRRLKTIFETNMQAAYNAGRYEEQMANVAFRPYFQRVAVMDTHTRPKHAALNGYTARADDPVWRFMYPPDGYHCRCRIRSLSQSDVDTRKITIQHSEIVEVEQAWGPNDSRTVPAIRWNGELYTADAGFGHNPGQGYLAALGQRLLERSATAEPRLAALAVQETMSNKPLLTAVSNDVSEFVDNTLLNKQARGQLRHVGALPPAVIDRLAEKGAAVESAVITLTDENLLHAIRDSKDAPLPDELWQQLPVFIKKPKAILYDKQKADAALTYVIDLPQSAGKLVVFIDRVIKARPAGGGKPERITTHLIRTGKVLPAKAFDNPGAYDVLWGSLE</sequence>
<dbReference type="InterPro" id="IPR006528">
    <property type="entry name" value="Phage_head_morphogenesis_dom"/>
</dbReference>
<accession>A0ABX9NKX7</accession>
<dbReference type="EMBL" id="QZDO01000060">
    <property type="protein sequence ID" value="RJL68420.1"/>
    <property type="molecule type" value="Genomic_DNA"/>
</dbReference>
<keyword evidence="3" id="KW-1185">Reference proteome</keyword>
<dbReference type="GeneID" id="49322846"/>
<organism evidence="2 3">
    <name type="scientific">Dickeya dianthicola</name>
    <dbReference type="NCBI Taxonomy" id="204039"/>
    <lineage>
        <taxon>Bacteria</taxon>
        <taxon>Pseudomonadati</taxon>
        <taxon>Pseudomonadota</taxon>
        <taxon>Gammaproteobacteria</taxon>
        <taxon>Enterobacterales</taxon>
        <taxon>Pectobacteriaceae</taxon>
        <taxon>Dickeya</taxon>
    </lineage>
</organism>
<evidence type="ECO:0000313" key="2">
    <source>
        <dbReference type="EMBL" id="RJL68420.1"/>
    </source>
</evidence>
<feature type="domain" description="Phage head morphogenesis" evidence="1">
    <location>
        <begin position="59"/>
        <end position="187"/>
    </location>
</feature>
<reference evidence="2 3" key="1">
    <citation type="submission" date="2018-09" db="EMBL/GenBank/DDBJ databases">
        <title>Phylogenetic diversity of Pectobacterium and Dickeya strains causing blackleg disease of potato in Morocco.</title>
        <authorList>
            <person name="Oulghazi S."/>
            <person name="Moumni M."/>
            <person name="Faure D."/>
        </authorList>
    </citation>
    <scope>NUCLEOTIDE SEQUENCE [LARGE SCALE GENOMIC DNA]</scope>
    <source>
        <strain evidence="2 3">S4.16.03.LID</strain>
    </source>
</reference>
<evidence type="ECO:0000259" key="1">
    <source>
        <dbReference type="Pfam" id="PF04233"/>
    </source>
</evidence>
<name>A0ABX9NKX7_9GAMM</name>
<dbReference type="Pfam" id="PF04233">
    <property type="entry name" value="Phage_Mu_F"/>
    <property type="match status" value="1"/>
</dbReference>
<dbReference type="Proteomes" id="UP000266633">
    <property type="component" value="Unassembled WGS sequence"/>
</dbReference>
<comment type="caution">
    <text evidence="2">The sequence shown here is derived from an EMBL/GenBank/DDBJ whole genome shotgun (WGS) entry which is preliminary data.</text>
</comment>